<protein>
    <submittedName>
        <fullName evidence="1">Uncharacterized protein</fullName>
    </submittedName>
</protein>
<gene>
    <name evidence="1" type="ORF">ACI8B_200048</name>
</gene>
<dbReference type="Proteomes" id="UP000430404">
    <property type="component" value="Unassembled WGS sequence"/>
</dbReference>
<evidence type="ECO:0000313" key="2">
    <source>
        <dbReference type="Proteomes" id="UP000430404"/>
    </source>
</evidence>
<name>A0A653K361_9GAMM</name>
<proteinExistence type="predicted"/>
<accession>A0A653K361</accession>
<evidence type="ECO:0000313" key="1">
    <source>
        <dbReference type="EMBL" id="VXA55172.1"/>
    </source>
</evidence>
<dbReference type="AlphaFoldDB" id="A0A653K361"/>
<reference evidence="1 2" key="1">
    <citation type="submission" date="2019-10" db="EMBL/GenBank/DDBJ databases">
        <authorList>
            <person name="Karimi E."/>
        </authorList>
    </citation>
    <scope>NUCLEOTIDE SEQUENCE [LARGE SCALE GENOMIC DNA]</scope>
    <source>
        <strain evidence="1">Acinetobacter sp. 8BE</strain>
    </source>
</reference>
<dbReference type="EMBL" id="CABWKZ010000013">
    <property type="protein sequence ID" value="VXA55172.1"/>
    <property type="molecule type" value="Genomic_DNA"/>
</dbReference>
<organism evidence="1 2">
    <name type="scientific">Acinetobacter proteolyticus</name>
    <dbReference type="NCBI Taxonomy" id="1776741"/>
    <lineage>
        <taxon>Bacteria</taxon>
        <taxon>Pseudomonadati</taxon>
        <taxon>Pseudomonadota</taxon>
        <taxon>Gammaproteobacteria</taxon>
        <taxon>Moraxellales</taxon>
        <taxon>Moraxellaceae</taxon>
        <taxon>Acinetobacter</taxon>
    </lineage>
</organism>
<sequence>MEPIRLCLQSFLNVHKKVYKAQSNLYASFALATQRICIDSIPISKRKKPHLKMQLFI</sequence>